<dbReference type="PANTHER" id="PTHR12815">
    <property type="entry name" value="SORTING AND ASSEMBLY MACHINERY SAMM50 PROTEIN FAMILY MEMBER"/>
    <property type="match status" value="1"/>
</dbReference>
<reference evidence="5 6" key="1">
    <citation type="submission" date="2016-11" db="EMBL/GenBank/DDBJ databases">
        <title>Tenacibaculum sp. LPB0136, isolated from marine environment.</title>
        <authorList>
            <person name="Kim E."/>
            <person name="Yi H."/>
        </authorList>
    </citation>
    <scope>NUCLEOTIDE SEQUENCE [LARGE SCALE GENOMIC DNA]</scope>
    <source>
        <strain evidence="5 6">LPB0136</strain>
    </source>
</reference>
<dbReference type="Proteomes" id="UP000181898">
    <property type="component" value="Chromosome"/>
</dbReference>
<dbReference type="EMBL" id="CP018155">
    <property type="protein sequence ID" value="APG63890.1"/>
    <property type="molecule type" value="Genomic_DNA"/>
</dbReference>
<dbReference type="Pfam" id="PF03865">
    <property type="entry name" value="ShlB"/>
    <property type="match status" value="1"/>
</dbReference>
<keyword evidence="2" id="KW-0812">Transmembrane</keyword>
<dbReference type="Gene3D" id="3.10.20.310">
    <property type="entry name" value="membrane protein fhac"/>
    <property type="match status" value="1"/>
</dbReference>
<dbReference type="InterPro" id="IPR005565">
    <property type="entry name" value="Hemolysn_activator_HlyB_C"/>
</dbReference>
<evidence type="ECO:0000256" key="1">
    <source>
        <dbReference type="ARBA" id="ARBA00022452"/>
    </source>
</evidence>
<keyword evidence="6" id="KW-1185">Reference proteome</keyword>
<dbReference type="Gene3D" id="2.40.160.50">
    <property type="entry name" value="membrane protein fhac: a member of the omp85/tpsb transporter family"/>
    <property type="match status" value="1"/>
</dbReference>
<sequence>MKIKAKDSLNNIFLKQVVFTENQQSEKDIYNEVNVISEKLKQFGYFLNSIDNIQKKDTIYTSHFTLGNRTEKAFIKLIDNKELINKAYLTKNDTAIISIEQLPSLLTSISNKLENSGKSFSEVKLKNIQLKENFLYADLDIYKSKERTINKIVVKGYDQFSKPQLKRFLNLKKETVFNQQKIEEISSTINSLDFISEIKPPEILFSKDSTSLYIYLKEEKTNSFDGLLNFASKENGKGLLFNGHLDLKLNNILHTGEQFKLFWKASGEERQEFKLTTEIPYILNSPFTPDLSFSIYKQDSTFLSTRFHTGLKYNIKPRMNIAITYDSETSENTLQNNNNESVKDFENTFIGGQFTYRKPNNDTFYNDKLLIRLNPSFGYRNTENTKTNQFKINIEASYLWNINTRGSIYIRNETGYLNSDNFIDNELYRIGGANSIRGFNEQSIFTSQFSYLNIEYRYLTSQKSYLYSITDFGSVKSSNSTNENLYGLGFGYLFKIKNSQINLGYVLGKTSSQNFDFNQSKLIITFLSYF</sequence>
<proteinExistence type="predicted"/>
<evidence type="ECO:0000259" key="3">
    <source>
        <dbReference type="Pfam" id="PF03865"/>
    </source>
</evidence>
<dbReference type="Pfam" id="PF07244">
    <property type="entry name" value="POTRA"/>
    <property type="match status" value="1"/>
</dbReference>
<accession>A0A1L3JFI7</accession>
<gene>
    <name evidence="5" type="ORF">LPB136_00235</name>
</gene>
<organism evidence="5 6">
    <name type="scientific">Tenacibaculum todarodis</name>
    <dbReference type="NCBI Taxonomy" id="1850252"/>
    <lineage>
        <taxon>Bacteria</taxon>
        <taxon>Pseudomonadati</taxon>
        <taxon>Bacteroidota</taxon>
        <taxon>Flavobacteriia</taxon>
        <taxon>Flavobacteriales</taxon>
        <taxon>Flavobacteriaceae</taxon>
        <taxon>Tenacibaculum</taxon>
    </lineage>
</organism>
<feature type="domain" description="POTRA" evidence="4">
    <location>
        <begin position="148"/>
        <end position="218"/>
    </location>
</feature>
<evidence type="ECO:0000313" key="5">
    <source>
        <dbReference type="EMBL" id="APG63890.1"/>
    </source>
</evidence>
<dbReference type="OrthoDB" id="9811416at2"/>
<dbReference type="KEGG" id="ten:LPB136_00235"/>
<feature type="domain" description="Haemolysin activator HlyB C-terminal" evidence="3">
    <location>
        <begin position="384"/>
        <end position="491"/>
    </location>
</feature>
<evidence type="ECO:0000259" key="4">
    <source>
        <dbReference type="Pfam" id="PF07244"/>
    </source>
</evidence>
<protein>
    <recommendedName>
        <fullName evidence="7">POTRA domain-containing protein</fullName>
    </recommendedName>
</protein>
<dbReference type="InterPro" id="IPR039910">
    <property type="entry name" value="D15-like"/>
</dbReference>
<dbReference type="PANTHER" id="PTHR12815:SF18">
    <property type="entry name" value="SORTING AND ASSEMBLY MACHINERY COMPONENT 50 HOMOLOG"/>
    <property type="match status" value="1"/>
</dbReference>
<dbReference type="GO" id="GO:0019867">
    <property type="term" value="C:outer membrane"/>
    <property type="evidence" value="ECO:0007669"/>
    <property type="project" value="InterPro"/>
</dbReference>
<name>A0A1L3JFI7_9FLAO</name>
<evidence type="ECO:0000256" key="2">
    <source>
        <dbReference type="ARBA" id="ARBA00022692"/>
    </source>
</evidence>
<evidence type="ECO:0008006" key="7">
    <source>
        <dbReference type="Google" id="ProtNLM"/>
    </source>
</evidence>
<keyword evidence="1" id="KW-0472">Membrane</keyword>
<dbReference type="STRING" id="1850252.LPB136_00235"/>
<keyword evidence="1" id="KW-1134">Transmembrane beta strand</keyword>
<dbReference type="AlphaFoldDB" id="A0A1L3JFI7"/>
<evidence type="ECO:0000313" key="6">
    <source>
        <dbReference type="Proteomes" id="UP000181898"/>
    </source>
</evidence>
<dbReference type="InterPro" id="IPR010827">
    <property type="entry name" value="BamA/TamA_POTRA"/>
</dbReference>